<dbReference type="AlphaFoldDB" id="A0A5B0S1I9"/>
<dbReference type="Proteomes" id="UP000325313">
    <property type="component" value="Unassembled WGS sequence"/>
</dbReference>
<accession>A0A5B0S1I9</accession>
<reference evidence="1 2" key="1">
    <citation type="submission" date="2019-05" db="EMBL/GenBank/DDBJ databases">
        <title>Emergence of the Ug99 lineage of the wheat stem rust pathogen through somatic hybridization.</title>
        <authorList>
            <person name="Li F."/>
            <person name="Upadhyaya N.M."/>
            <person name="Sperschneider J."/>
            <person name="Matny O."/>
            <person name="Nguyen-Phuc H."/>
            <person name="Mago R."/>
            <person name="Raley C."/>
            <person name="Miller M.E."/>
            <person name="Silverstein K.A.T."/>
            <person name="Henningsen E."/>
            <person name="Hirsch C.D."/>
            <person name="Visser B."/>
            <person name="Pretorius Z.A."/>
            <person name="Steffenson B.J."/>
            <person name="Schwessinger B."/>
            <person name="Dodds P.N."/>
            <person name="Figueroa M."/>
        </authorList>
    </citation>
    <scope>NUCLEOTIDE SEQUENCE [LARGE SCALE GENOMIC DNA]</scope>
    <source>
        <strain evidence="1 2">Ug99</strain>
    </source>
</reference>
<name>A0A5B0S1I9_PUCGR</name>
<protein>
    <submittedName>
        <fullName evidence="1">Uncharacterized protein</fullName>
    </submittedName>
</protein>
<organism evidence="1 2">
    <name type="scientific">Puccinia graminis f. sp. tritici</name>
    <dbReference type="NCBI Taxonomy" id="56615"/>
    <lineage>
        <taxon>Eukaryota</taxon>
        <taxon>Fungi</taxon>
        <taxon>Dikarya</taxon>
        <taxon>Basidiomycota</taxon>
        <taxon>Pucciniomycotina</taxon>
        <taxon>Pucciniomycetes</taxon>
        <taxon>Pucciniales</taxon>
        <taxon>Pucciniaceae</taxon>
        <taxon>Puccinia</taxon>
    </lineage>
</organism>
<dbReference type="EMBL" id="VDEP01000103">
    <property type="protein sequence ID" value="KAA1131632.1"/>
    <property type="molecule type" value="Genomic_DNA"/>
</dbReference>
<comment type="caution">
    <text evidence="1">The sequence shown here is derived from an EMBL/GenBank/DDBJ whole genome shotgun (WGS) entry which is preliminary data.</text>
</comment>
<sequence>MCTEMQNDLKDLNEKLVAVLVLQPNSPIDRMTFVDQYFPHLSAKAAFKKFNFEERVILSSATIYRNEKYQELSNRLEVLELELTIELLPAGQSFFSLPMDEHVQNVQRKVSTNNHYQNLQSKLLQMRIKRRHLEMQVGDNGQDVFETRKVPSTITASENDEELHRIIANQTTSTALMCTAMKHDLKQLKEKLVAVPVFQPNLPVNRMNYVPAKAASEAFDLDERVVLPSAKMDPNELYQELLGHLEVHEAELTMKLLPAEHTMFLSLHQVAQRVERKISSTDSYQTLQANILQMRIKRRQLELQVKNHPSPTITCTVLPDQILEVNDEVFSSDTSGSSSLIYPKIL</sequence>
<gene>
    <name evidence="1" type="ORF">PGTUg99_034002</name>
</gene>
<evidence type="ECO:0000313" key="1">
    <source>
        <dbReference type="EMBL" id="KAA1131632.1"/>
    </source>
</evidence>
<evidence type="ECO:0000313" key="2">
    <source>
        <dbReference type="Proteomes" id="UP000325313"/>
    </source>
</evidence>
<proteinExistence type="predicted"/>